<dbReference type="InterPro" id="IPR006379">
    <property type="entry name" value="HAD-SF_hydro_IIB"/>
</dbReference>
<sequence>MPTTPIRLLLADVDGTLVTSDKVLTDRAVRAVHKLYDTGVLFAVTSGRPPRGMSMIIEPLALTTELAAFNGGLIVNPDMTVVEQQVIPAEVVAPVVALMESFGLSVWIYRGADWYVRDVKGPHVDRESWTVQFAPTLVPGFDGLEQGTAKVVGVSDDHQVVEAAAVAARTQFGDHVSAARSQPYYLDVTHPQANKGGVVKYWSAKLQISPDQIATIGDMPNDVLMFAHSGLSIAMGNASHEVQRAARRVTTSNEEEGFANAVEQFIL</sequence>
<dbReference type="Pfam" id="PF08282">
    <property type="entry name" value="Hydrolase_3"/>
    <property type="match status" value="1"/>
</dbReference>
<dbReference type="Gene3D" id="3.40.50.1000">
    <property type="entry name" value="HAD superfamily/HAD-like"/>
    <property type="match status" value="1"/>
</dbReference>
<dbReference type="Gene3D" id="3.30.1240.10">
    <property type="match status" value="1"/>
</dbReference>
<dbReference type="CDD" id="cd07516">
    <property type="entry name" value="HAD_Pase"/>
    <property type="match status" value="1"/>
</dbReference>
<evidence type="ECO:0000313" key="1">
    <source>
        <dbReference type="EMBL" id="SFE41249.1"/>
    </source>
</evidence>
<dbReference type="SUPFAM" id="SSF56784">
    <property type="entry name" value="HAD-like"/>
    <property type="match status" value="1"/>
</dbReference>
<reference evidence="1 2" key="1">
    <citation type="submission" date="2016-10" db="EMBL/GenBank/DDBJ databases">
        <authorList>
            <person name="de Groot N.N."/>
        </authorList>
    </citation>
    <scope>NUCLEOTIDE SEQUENCE [LARGE SCALE GENOMIC DNA]</scope>
    <source>
        <strain evidence="1 2">OK461</strain>
    </source>
</reference>
<dbReference type="GO" id="GO:0016791">
    <property type="term" value="F:phosphatase activity"/>
    <property type="evidence" value="ECO:0007669"/>
    <property type="project" value="UniProtKB-ARBA"/>
</dbReference>
<organism evidence="1 2">
    <name type="scientific">Streptomyces mirabilis</name>
    <dbReference type="NCBI Taxonomy" id="68239"/>
    <lineage>
        <taxon>Bacteria</taxon>
        <taxon>Bacillati</taxon>
        <taxon>Actinomycetota</taxon>
        <taxon>Actinomycetes</taxon>
        <taxon>Kitasatosporales</taxon>
        <taxon>Streptomycetaceae</taxon>
        <taxon>Streptomyces</taxon>
    </lineage>
</organism>
<dbReference type="OrthoDB" id="3180855at2"/>
<protein>
    <recommendedName>
        <fullName evidence="3">Cof subfamily of IIB subfamily of haloacid dehalogenase superfamily/HAD-superfamily hydrolase, subfamily IIB</fullName>
    </recommendedName>
</protein>
<dbReference type="SFLD" id="SFLDG01140">
    <property type="entry name" value="C2.B:_Phosphomannomutase_and_P"/>
    <property type="match status" value="1"/>
</dbReference>
<dbReference type="GO" id="GO:0005829">
    <property type="term" value="C:cytosol"/>
    <property type="evidence" value="ECO:0007669"/>
    <property type="project" value="TreeGrafter"/>
</dbReference>
<gene>
    <name evidence="1" type="ORF">SAMN02787118_101625</name>
</gene>
<name>A0A1I2ABS6_9ACTN</name>
<dbReference type="RefSeq" id="WP_075025738.1">
    <property type="nucleotide sequence ID" value="NZ_FONR01000001.1"/>
</dbReference>
<dbReference type="PANTHER" id="PTHR10000">
    <property type="entry name" value="PHOSPHOSERINE PHOSPHATASE"/>
    <property type="match status" value="1"/>
</dbReference>
<dbReference type="NCBIfam" id="TIGR00099">
    <property type="entry name" value="Cof-subfamily"/>
    <property type="match status" value="1"/>
</dbReference>
<dbReference type="InterPro" id="IPR000150">
    <property type="entry name" value="Cof"/>
</dbReference>
<evidence type="ECO:0000313" key="2">
    <source>
        <dbReference type="Proteomes" id="UP000181942"/>
    </source>
</evidence>
<dbReference type="GO" id="GO:0000287">
    <property type="term" value="F:magnesium ion binding"/>
    <property type="evidence" value="ECO:0007669"/>
    <property type="project" value="TreeGrafter"/>
</dbReference>
<dbReference type="EMBL" id="FONR01000001">
    <property type="protein sequence ID" value="SFE41249.1"/>
    <property type="molecule type" value="Genomic_DNA"/>
</dbReference>
<dbReference type="SFLD" id="SFLDS00003">
    <property type="entry name" value="Haloacid_Dehalogenase"/>
    <property type="match status" value="1"/>
</dbReference>
<dbReference type="AlphaFoldDB" id="A0A1I2ABS6"/>
<dbReference type="Proteomes" id="UP000181942">
    <property type="component" value="Unassembled WGS sequence"/>
</dbReference>
<dbReference type="InterPro" id="IPR036412">
    <property type="entry name" value="HAD-like_sf"/>
</dbReference>
<dbReference type="PANTHER" id="PTHR10000:SF8">
    <property type="entry name" value="HAD SUPERFAMILY HYDROLASE-LIKE, TYPE 3"/>
    <property type="match status" value="1"/>
</dbReference>
<accession>A0A1I2ABS6</accession>
<proteinExistence type="predicted"/>
<dbReference type="InterPro" id="IPR023214">
    <property type="entry name" value="HAD_sf"/>
</dbReference>
<dbReference type="PROSITE" id="PS01228">
    <property type="entry name" value="COF_1"/>
    <property type="match status" value="1"/>
</dbReference>
<dbReference type="NCBIfam" id="TIGR01484">
    <property type="entry name" value="HAD-SF-IIB"/>
    <property type="match status" value="1"/>
</dbReference>
<evidence type="ECO:0008006" key="3">
    <source>
        <dbReference type="Google" id="ProtNLM"/>
    </source>
</evidence>